<sequence>MTDKERERMKSRLDEELDGITFTGHAQVRNRTHPRTWRDRLSAFWNKELELPLVPIGAAAALLLFWGVSQQPEDSVSEEDLRLTQRELIETGGNTYWKDVYEEAVRKHEDENKG</sequence>
<reference evidence="1 2" key="1">
    <citation type="submission" date="2024-09" db="EMBL/GenBank/DDBJ databases">
        <authorList>
            <person name="Sun Q."/>
            <person name="Mori K."/>
        </authorList>
    </citation>
    <scope>NUCLEOTIDE SEQUENCE [LARGE SCALE GENOMIC DNA]</scope>
    <source>
        <strain evidence="1 2">CCM 4839</strain>
    </source>
</reference>
<evidence type="ECO:0000313" key="1">
    <source>
        <dbReference type="EMBL" id="MFC0391551.1"/>
    </source>
</evidence>
<dbReference type="Proteomes" id="UP001589818">
    <property type="component" value="Unassembled WGS sequence"/>
</dbReference>
<gene>
    <name evidence="1" type="ORF">ACFFJ8_09205</name>
</gene>
<dbReference type="EMBL" id="JBHLVF010000011">
    <property type="protein sequence ID" value="MFC0391551.1"/>
    <property type="molecule type" value="Genomic_DNA"/>
</dbReference>
<dbReference type="RefSeq" id="WP_204819799.1">
    <property type="nucleotide sequence ID" value="NZ_JANHOF010000006.1"/>
</dbReference>
<accession>A0ABV6J6T3</accession>
<protein>
    <submittedName>
        <fullName evidence="1">Uncharacterized protein</fullName>
    </submittedName>
</protein>
<comment type="caution">
    <text evidence="1">The sequence shown here is derived from an EMBL/GenBank/DDBJ whole genome shotgun (WGS) entry which is preliminary data.</text>
</comment>
<evidence type="ECO:0000313" key="2">
    <source>
        <dbReference type="Proteomes" id="UP001589818"/>
    </source>
</evidence>
<keyword evidence="2" id="KW-1185">Reference proteome</keyword>
<organism evidence="1 2">
    <name type="scientific">Paenibacillus mendelii</name>
    <dbReference type="NCBI Taxonomy" id="206163"/>
    <lineage>
        <taxon>Bacteria</taxon>
        <taxon>Bacillati</taxon>
        <taxon>Bacillota</taxon>
        <taxon>Bacilli</taxon>
        <taxon>Bacillales</taxon>
        <taxon>Paenibacillaceae</taxon>
        <taxon>Paenibacillus</taxon>
    </lineage>
</organism>
<proteinExistence type="predicted"/>
<name>A0ABV6J6T3_9BACL</name>